<dbReference type="EMBL" id="JABXYJ010000014">
    <property type="protein sequence ID" value="NVO79394.1"/>
    <property type="molecule type" value="Genomic_DNA"/>
</dbReference>
<keyword evidence="3" id="KW-1185">Reference proteome</keyword>
<dbReference type="AlphaFoldDB" id="A0A850QSR0"/>
<dbReference type="RefSeq" id="WP_176805037.1">
    <property type="nucleotide sequence ID" value="NZ_JABXYJ010000014.1"/>
</dbReference>
<comment type="caution">
    <text evidence="2">The sequence shown here is derived from an EMBL/GenBank/DDBJ whole genome shotgun (WGS) entry which is preliminary data.</text>
</comment>
<dbReference type="Proteomes" id="UP000588051">
    <property type="component" value="Unassembled WGS sequence"/>
</dbReference>
<evidence type="ECO:0000256" key="1">
    <source>
        <dbReference type="SAM" id="MobiDB-lite"/>
    </source>
</evidence>
<name>A0A850QSR0_9BURK</name>
<feature type="region of interest" description="Disordered" evidence="1">
    <location>
        <begin position="1"/>
        <end position="22"/>
    </location>
</feature>
<accession>A0A850QSR0</accession>
<reference evidence="2 3" key="1">
    <citation type="submission" date="2020-06" db="EMBL/GenBank/DDBJ databases">
        <authorList>
            <person name="Qiu C."/>
            <person name="Liu Z."/>
        </authorList>
    </citation>
    <scope>NUCLEOTIDE SEQUENCE [LARGE SCALE GENOMIC DNA]</scope>
    <source>
        <strain evidence="2 3">EM 1</strain>
    </source>
</reference>
<evidence type="ECO:0000313" key="2">
    <source>
        <dbReference type="EMBL" id="NVO79394.1"/>
    </source>
</evidence>
<protein>
    <submittedName>
        <fullName evidence="2">Uncharacterized protein</fullName>
    </submittedName>
</protein>
<sequence>MQNNHSHQINIGKTSDAMREAPKGGTFTTFIAAPSGESKSLLSKLSPEQFKTLNEWSNAQPCRDGCINLMEWPGWAEALQQNLISKP</sequence>
<feature type="compositionally biased region" description="Polar residues" evidence="1">
    <location>
        <begin position="1"/>
        <end position="13"/>
    </location>
</feature>
<proteinExistence type="predicted"/>
<evidence type="ECO:0000313" key="3">
    <source>
        <dbReference type="Proteomes" id="UP000588051"/>
    </source>
</evidence>
<gene>
    <name evidence="2" type="ORF">HV832_16365</name>
</gene>
<organism evidence="2 3">
    <name type="scientific">Undibacterium oligocarboniphilum</name>
    <dbReference type="NCBI Taxonomy" id="666702"/>
    <lineage>
        <taxon>Bacteria</taxon>
        <taxon>Pseudomonadati</taxon>
        <taxon>Pseudomonadota</taxon>
        <taxon>Betaproteobacteria</taxon>
        <taxon>Burkholderiales</taxon>
        <taxon>Oxalobacteraceae</taxon>
        <taxon>Undibacterium</taxon>
    </lineage>
</organism>